<dbReference type="GO" id="GO:0008360">
    <property type="term" value="P:regulation of cell shape"/>
    <property type="evidence" value="ECO:0007669"/>
    <property type="project" value="UniProtKB-KW"/>
</dbReference>
<dbReference type="NCBIfam" id="TIGR00445">
    <property type="entry name" value="mraY"/>
    <property type="match status" value="1"/>
</dbReference>
<comment type="cofactor">
    <cofactor evidence="12 14">
        <name>Mg(2+)</name>
        <dbReference type="ChEBI" id="CHEBI:18420"/>
    </cofactor>
</comment>
<dbReference type="InterPro" id="IPR018480">
    <property type="entry name" value="PNAcMuramoyl-5peptid_Trfase_CS"/>
</dbReference>
<dbReference type="GO" id="GO:0005886">
    <property type="term" value="C:plasma membrane"/>
    <property type="evidence" value="ECO:0007669"/>
    <property type="project" value="UniProtKB-SubCell"/>
</dbReference>
<dbReference type="AlphaFoldDB" id="A0A1I1FZR6"/>
<comment type="function">
    <text evidence="12">Catalyzes the initial step of the lipid cycle reactions in the biosynthesis of the cell wall peptidoglycan: transfers peptidoglycan precursor phospho-MurNAc-pentapeptide from UDP-MurNAc-pentapeptide onto the lipid carrier undecaprenyl phosphate, yielding undecaprenyl-pyrophosphoryl-MurNAc-pentapeptide, known as lipid I.</text>
</comment>
<name>A0A1I1FZR6_9GAMM</name>
<dbReference type="PANTHER" id="PTHR22926">
    <property type="entry name" value="PHOSPHO-N-ACETYLMURAMOYL-PENTAPEPTIDE-TRANSFERASE"/>
    <property type="match status" value="1"/>
</dbReference>
<dbReference type="GO" id="GO:0008963">
    <property type="term" value="F:phospho-N-acetylmuramoyl-pentapeptide-transferase activity"/>
    <property type="evidence" value="ECO:0007669"/>
    <property type="project" value="UniProtKB-UniRule"/>
</dbReference>
<dbReference type="STRING" id="1122252.SAMN05660443_1297"/>
<feature type="transmembrane region" description="Helical" evidence="12">
    <location>
        <begin position="69"/>
        <end position="91"/>
    </location>
</feature>
<dbReference type="UniPathway" id="UPA00219"/>
<evidence type="ECO:0000256" key="2">
    <source>
        <dbReference type="ARBA" id="ARBA00005583"/>
    </source>
</evidence>
<keyword evidence="4 12" id="KW-0808">Transferase</keyword>
<keyword evidence="12 14" id="KW-0479">Metal-binding</keyword>
<dbReference type="GO" id="GO:0051992">
    <property type="term" value="F:UDP-N-acetylmuramoyl-L-alanyl-D-glutamyl-meso-2,6-diaminopimelyl-D-alanyl-D-alanine:undecaprenyl-phosphate transferase activity"/>
    <property type="evidence" value="ECO:0007669"/>
    <property type="project" value="RHEA"/>
</dbReference>
<feature type="transmembrane region" description="Helical" evidence="12">
    <location>
        <begin position="200"/>
        <end position="219"/>
    </location>
</feature>
<dbReference type="PROSITE" id="PS01347">
    <property type="entry name" value="MRAY_1"/>
    <property type="match status" value="1"/>
</dbReference>
<keyword evidence="12 14" id="KW-0460">Magnesium</keyword>
<gene>
    <name evidence="12" type="primary">mraY</name>
    <name evidence="15" type="ORF">SAMN05660443_1297</name>
</gene>
<keyword evidence="6 12" id="KW-0133">Cell shape</keyword>
<evidence type="ECO:0000256" key="5">
    <source>
        <dbReference type="ARBA" id="ARBA00022692"/>
    </source>
</evidence>
<comment type="catalytic activity">
    <reaction evidence="12">
        <text>UDP-N-acetyl-alpha-D-muramoyl-L-alanyl-gamma-D-glutamyl-meso-2,6-diaminopimeloyl-D-alanyl-D-alanine + di-trans,octa-cis-undecaprenyl phosphate = di-trans,octa-cis-undecaprenyl diphospho-N-acetyl-alpha-D-muramoyl-L-alanyl-D-glutamyl-meso-2,6-diaminopimeloyl-D-alanyl-D-alanine + UMP</text>
        <dbReference type="Rhea" id="RHEA:28386"/>
        <dbReference type="ChEBI" id="CHEBI:57865"/>
        <dbReference type="ChEBI" id="CHEBI:60392"/>
        <dbReference type="ChEBI" id="CHEBI:61386"/>
        <dbReference type="ChEBI" id="CHEBI:61387"/>
        <dbReference type="EC" id="2.7.8.13"/>
    </reaction>
</comment>
<dbReference type="OrthoDB" id="9805475at2"/>
<evidence type="ECO:0000256" key="1">
    <source>
        <dbReference type="ARBA" id="ARBA00004141"/>
    </source>
</evidence>
<comment type="subcellular location">
    <subcellularLocation>
        <location evidence="12">Cell membrane</location>
        <topology evidence="12">Multi-pass membrane protein</topology>
    </subcellularLocation>
    <subcellularLocation>
        <location evidence="1">Membrane</location>
        <topology evidence="1">Multi-pass membrane protein</topology>
    </subcellularLocation>
</comment>
<evidence type="ECO:0000256" key="9">
    <source>
        <dbReference type="ARBA" id="ARBA00023136"/>
    </source>
</evidence>
<dbReference type="CDD" id="cd06852">
    <property type="entry name" value="GT_MraY"/>
    <property type="match status" value="1"/>
</dbReference>
<proteinExistence type="inferred from homology"/>
<keyword evidence="9 12" id="KW-0472">Membrane</keyword>
<feature type="transmembrane region" description="Helical" evidence="12">
    <location>
        <begin position="134"/>
        <end position="152"/>
    </location>
</feature>
<evidence type="ECO:0000256" key="12">
    <source>
        <dbReference type="HAMAP-Rule" id="MF_00038"/>
    </source>
</evidence>
<dbReference type="GO" id="GO:0071555">
    <property type="term" value="P:cell wall organization"/>
    <property type="evidence" value="ECO:0007669"/>
    <property type="project" value="UniProtKB-KW"/>
</dbReference>
<keyword evidence="3 12" id="KW-0132">Cell division</keyword>
<keyword evidence="8 12" id="KW-1133">Transmembrane helix</keyword>
<dbReference type="GO" id="GO:0051301">
    <property type="term" value="P:cell division"/>
    <property type="evidence" value="ECO:0007669"/>
    <property type="project" value="UniProtKB-KW"/>
</dbReference>
<reference evidence="15 16" key="1">
    <citation type="submission" date="2016-10" db="EMBL/GenBank/DDBJ databases">
        <authorList>
            <person name="de Groot N.N."/>
        </authorList>
    </citation>
    <scope>NUCLEOTIDE SEQUENCE [LARGE SCALE GENOMIC DNA]</scope>
    <source>
        <strain evidence="15 16">DSM 18438</strain>
    </source>
</reference>
<evidence type="ECO:0000256" key="13">
    <source>
        <dbReference type="NCBIfam" id="TIGR00445"/>
    </source>
</evidence>
<evidence type="ECO:0000256" key="6">
    <source>
        <dbReference type="ARBA" id="ARBA00022960"/>
    </source>
</evidence>
<dbReference type="InterPro" id="IPR000715">
    <property type="entry name" value="Glycosyl_transferase_4"/>
</dbReference>
<dbReference type="HAMAP" id="MF_00038">
    <property type="entry name" value="MraY"/>
    <property type="match status" value="1"/>
</dbReference>
<protein>
    <recommendedName>
        <fullName evidence="12 13">Phospho-N-acetylmuramoyl-pentapeptide-transferase</fullName>
        <ecNumber evidence="12 13">2.7.8.13</ecNumber>
    </recommendedName>
    <alternativeName>
        <fullName evidence="12">UDP-MurNAc-pentapeptide phosphotransferase</fullName>
    </alternativeName>
</protein>
<evidence type="ECO:0000256" key="11">
    <source>
        <dbReference type="ARBA" id="ARBA00023316"/>
    </source>
</evidence>
<dbReference type="GO" id="GO:0046872">
    <property type="term" value="F:metal ion binding"/>
    <property type="evidence" value="ECO:0007669"/>
    <property type="project" value="UniProtKB-KW"/>
</dbReference>
<comment type="similarity">
    <text evidence="2 12">Belongs to the glycosyltransferase 4 family. MraY subfamily.</text>
</comment>
<feature type="binding site" evidence="14">
    <location>
        <position position="267"/>
    </location>
    <ligand>
        <name>Mg(2+)</name>
        <dbReference type="ChEBI" id="CHEBI:18420"/>
    </ligand>
</feature>
<evidence type="ECO:0000313" key="15">
    <source>
        <dbReference type="EMBL" id="SFC04532.1"/>
    </source>
</evidence>
<organism evidence="15 16">
    <name type="scientific">Marinospirillum celere</name>
    <dbReference type="NCBI Taxonomy" id="1122252"/>
    <lineage>
        <taxon>Bacteria</taxon>
        <taxon>Pseudomonadati</taxon>
        <taxon>Pseudomonadota</taxon>
        <taxon>Gammaproteobacteria</taxon>
        <taxon>Oceanospirillales</taxon>
        <taxon>Oceanospirillaceae</taxon>
        <taxon>Marinospirillum</taxon>
    </lineage>
</organism>
<evidence type="ECO:0000256" key="7">
    <source>
        <dbReference type="ARBA" id="ARBA00022984"/>
    </source>
</evidence>
<dbReference type="RefSeq" id="WP_091960891.1">
    <property type="nucleotide sequence ID" value="NZ_FOLH01000002.1"/>
</dbReference>
<dbReference type="Proteomes" id="UP000199058">
    <property type="component" value="Unassembled WGS sequence"/>
</dbReference>
<feature type="transmembrane region" description="Helical" evidence="12">
    <location>
        <begin position="263"/>
        <end position="284"/>
    </location>
</feature>
<dbReference type="PANTHER" id="PTHR22926:SF5">
    <property type="entry name" value="PHOSPHO-N-ACETYLMURAMOYL-PENTAPEPTIDE-TRANSFERASE HOMOLOG"/>
    <property type="match status" value="1"/>
</dbReference>
<keyword evidence="12" id="KW-1003">Cell membrane</keyword>
<dbReference type="Pfam" id="PF00953">
    <property type="entry name" value="Glycos_transf_4"/>
    <property type="match status" value="1"/>
</dbReference>
<dbReference type="InterPro" id="IPR003524">
    <property type="entry name" value="PNAcMuramoyl-5peptid_Trfase"/>
</dbReference>
<evidence type="ECO:0000256" key="8">
    <source>
        <dbReference type="ARBA" id="ARBA00022989"/>
    </source>
</evidence>
<dbReference type="GO" id="GO:0009252">
    <property type="term" value="P:peptidoglycan biosynthetic process"/>
    <property type="evidence" value="ECO:0007669"/>
    <property type="project" value="UniProtKB-UniRule"/>
</dbReference>
<keyword evidence="11 12" id="KW-0961">Cell wall biogenesis/degradation</keyword>
<evidence type="ECO:0000313" key="16">
    <source>
        <dbReference type="Proteomes" id="UP000199058"/>
    </source>
</evidence>
<evidence type="ECO:0000256" key="3">
    <source>
        <dbReference type="ARBA" id="ARBA00022618"/>
    </source>
</evidence>
<feature type="transmembrane region" description="Helical" evidence="12">
    <location>
        <begin position="27"/>
        <end position="48"/>
    </location>
</feature>
<comment type="pathway">
    <text evidence="12">Cell wall biogenesis; peptidoglycan biosynthesis.</text>
</comment>
<evidence type="ECO:0000256" key="14">
    <source>
        <dbReference type="PIRSR" id="PIRSR600715-1"/>
    </source>
</evidence>
<feature type="transmembrane region" description="Helical" evidence="12">
    <location>
        <begin position="239"/>
        <end position="256"/>
    </location>
</feature>
<keyword evidence="16" id="KW-1185">Reference proteome</keyword>
<feature type="transmembrane region" description="Helical" evidence="12">
    <location>
        <begin position="338"/>
        <end position="357"/>
    </location>
</feature>
<evidence type="ECO:0000256" key="4">
    <source>
        <dbReference type="ARBA" id="ARBA00022679"/>
    </source>
</evidence>
<feature type="binding site" evidence="14">
    <location>
        <position position="192"/>
    </location>
    <ligand>
        <name>Mg(2+)</name>
        <dbReference type="ChEBI" id="CHEBI:18420"/>
    </ligand>
</feature>
<dbReference type="Pfam" id="PF10555">
    <property type="entry name" value="MraY_sig1"/>
    <property type="match status" value="1"/>
</dbReference>
<feature type="transmembrane region" description="Helical" evidence="12">
    <location>
        <begin position="290"/>
        <end position="311"/>
    </location>
</feature>
<keyword evidence="5 12" id="KW-0812">Transmembrane</keyword>
<sequence length="360" mass="39496">MLLWLTQYLAQYFAVFDVFNYLTLRSILGVLTSLAFSLLLGPWVIGRLTSRQIGQAVRDDGPESHLSKAGTPTMGGALILLSIALSTLLWSDLSNRFVWIVLGVTLSFGAIGWVDDWRKVVEKNPRGLPARWKYFWQSIVGFLAAYLLFSTAQVPAETQLIFPFFKEYTLELGVFFILLTYLVIVGSSNAVNLTDGLDGLAILPTVMVAGALGIFAYAAGNVNFANYLLIPFVPGSGELVVFCAAIIGAGLGFLWFNTYPAQVFMGDVGALALGAALGVVAVIVRQEIVLFIMGGIFVAETLSVILQVASYKLTGRRVFRMAPLHHHFELKGWPEPRVIVRFWIITVVLVLIGLSTLKLR</sequence>
<feature type="transmembrane region" description="Helical" evidence="12">
    <location>
        <begin position="172"/>
        <end position="193"/>
    </location>
</feature>
<accession>A0A1I1FZR6</accession>
<dbReference type="PROSITE" id="PS01348">
    <property type="entry name" value="MRAY_2"/>
    <property type="match status" value="1"/>
</dbReference>
<keyword evidence="7 12" id="KW-0573">Peptidoglycan synthesis</keyword>
<evidence type="ECO:0000256" key="10">
    <source>
        <dbReference type="ARBA" id="ARBA00023306"/>
    </source>
</evidence>
<keyword evidence="10 12" id="KW-0131">Cell cycle</keyword>
<dbReference type="EMBL" id="FOLH01000002">
    <property type="protein sequence ID" value="SFC04532.1"/>
    <property type="molecule type" value="Genomic_DNA"/>
</dbReference>
<dbReference type="EC" id="2.7.8.13" evidence="12 13"/>
<feature type="transmembrane region" description="Helical" evidence="12">
    <location>
        <begin position="97"/>
        <end position="114"/>
    </location>
</feature>